<evidence type="ECO:0000256" key="1">
    <source>
        <dbReference type="ARBA" id="ARBA00007870"/>
    </source>
</evidence>
<dbReference type="PANTHER" id="PTHR43765:SF2">
    <property type="entry name" value="2-DEHYDROPANTOATE 2-REDUCTASE"/>
    <property type="match status" value="1"/>
</dbReference>
<evidence type="ECO:0000259" key="8">
    <source>
        <dbReference type="Pfam" id="PF08546"/>
    </source>
</evidence>
<dbReference type="Pfam" id="PF02558">
    <property type="entry name" value="ApbA"/>
    <property type="match status" value="1"/>
</dbReference>
<dbReference type="OrthoDB" id="73846at2759"/>
<reference evidence="9" key="1">
    <citation type="submission" date="2021-03" db="EMBL/GenBank/DDBJ databases">
        <authorList>
            <person name="Tagirdzhanova G."/>
        </authorList>
    </citation>
    <scope>NUCLEOTIDE SEQUENCE</scope>
</reference>
<name>A0A8H3FFF2_9LECA</name>
<dbReference type="EMBL" id="CAJPDR010000170">
    <property type="protein sequence ID" value="CAF9923569.1"/>
    <property type="molecule type" value="Genomic_DNA"/>
</dbReference>
<dbReference type="InterPro" id="IPR003710">
    <property type="entry name" value="ApbA"/>
</dbReference>
<dbReference type="InterPro" id="IPR050838">
    <property type="entry name" value="Ketopantoate_reductase"/>
</dbReference>
<evidence type="ECO:0000256" key="6">
    <source>
        <dbReference type="SAM" id="MobiDB-lite"/>
    </source>
</evidence>
<keyword evidence="4" id="KW-0560">Oxidoreductase</keyword>
<feature type="region of interest" description="Disordered" evidence="6">
    <location>
        <begin position="19"/>
        <end position="110"/>
    </location>
</feature>
<evidence type="ECO:0000259" key="7">
    <source>
        <dbReference type="Pfam" id="PF02558"/>
    </source>
</evidence>
<dbReference type="SUPFAM" id="SSF48179">
    <property type="entry name" value="6-phosphogluconate dehydrogenase C-terminal domain-like"/>
    <property type="match status" value="1"/>
</dbReference>
<dbReference type="InterPro" id="IPR013328">
    <property type="entry name" value="6PGD_dom2"/>
</dbReference>
<keyword evidence="3" id="KW-0521">NADP</keyword>
<dbReference type="Gene3D" id="1.10.1040.10">
    <property type="entry name" value="N-(1-d-carboxylethyl)-l-norvaline Dehydrogenase, domain 2"/>
    <property type="match status" value="1"/>
</dbReference>
<dbReference type="GO" id="GO:0050661">
    <property type="term" value="F:NADP binding"/>
    <property type="evidence" value="ECO:0007669"/>
    <property type="project" value="TreeGrafter"/>
</dbReference>
<gene>
    <name evidence="9" type="ORF">ALECFALPRED_002474</name>
</gene>
<dbReference type="SUPFAM" id="SSF51735">
    <property type="entry name" value="NAD(P)-binding Rossmann-fold domains"/>
    <property type="match status" value="1"/>
</dbReference>
<dbReference type="InterPro" id="IPR013332">
    <property type="entry name" value="KPR_N"/>
</dbReference>
<proteinExistence type="inferred from homology"/>
<keyword evidence="10" id="KW-1185">Reference proteome</keyword>
<evidence type="ECO:0000256" key="3">
    <source>
        <dbReference type="ARBA" id="ARBA00022857"/>
    </source>
</evidence>
<dbReference type="GO" id="GO:0005739">
    <property type="term" value="C:mitochondrion"/>
    <property type="evidence" value="ECO:0007669"/>
    <property type="project" value="TreeGrafter"/>
</dbReference>
<dbReference type="GO" id="GO:0008677">
    <property type="term" value="F:2-dehydropantoate 2-reductase activity"/>
    <property type="evidence" value="ECO:0007669"/>
    <property type="project" value="UniProtKB-EC"/>
</dbReference>
<dbReference type="InterPro" id="IPR013752">
    <property type="entry name" value="KPA_reductase"/>
</dbReference>
<feature type="domain" description="Ketopantoate reductase C-terminal" evidence="8">
    <location>
        <begin position="279"/>
        <end position="411"/>
    </location>
</feature>
<protein>
    <recommendedName>
        <fullName evidence="2">2-dehydropantoate 2-reductase</fullName>
        <ecNumber evidence="2">1.1.1.169</ecNumber>
    </recommendedName>
    <alternativeName>
        <fullName evidence="5">Ketopantoate reductase</fullName>
    </alternativeName>
</protein>
<evidence type="ECO:0000256" key="4">
    <source>
        <dbReference type="ARBA" id="ARBA00023002"/>
    </source>
</evidence>
<dbReference type="NCBIfam" id="TIGR00745">
    <property type="entry name" value="apbA_panE"/>
    <property type="match status" value="1"/>
</dbReference>
<comment type="caution">
    <text evidence="9">The sequence shown here is derived from an EMBL/GenBank/DDBJ whole genome shotgun (WGS) entry which is preliminary data.</text>
</comment>
<dbReference type="Proteomes" id="UP000664203">
    <property type="component" value="Unassembled WGS sequence"/>
</dbReference>
<dbReference type="InterPro" id="IPR036291">
    <property type="entry name" value="NAD(P)-bd_dom_sf"/>
</dbReference>
<evidence type="ECO:0000256" key="2">
    <source>
        <dbReference type="ARBA" id="ARBA00013014"/>
    </source>
</evidence>
<dbReference type="EC" id="1.1.1.169" evidence="2"/>
<dbReference type="PANTHER" id="PTHR43765">
    <property type="entry name" value="2-DEHYDROPANTOATE 2-REDUCTASE-RELATED"/>
    <property type="match status" value="1"/>
</dbReference>
<comment type="similarity">
    <text evidence="1">Belongs to the ketopantoate reductase family.</text>
</comment>
<dbReference type="InterPro" id="IPR008927">
    <property type="entry name" value="6-PGluconate_DH-like_C_sf"/>
</dbReference>
<feature type="domain" description="Ketopantoate reductase N-terminal" evidence="7">
    <location>
        <begin position="145"/>
        <end position="237"/>
    </location>
</feature>
<dbReference type="AlphaFoldDB" id="A0A8H3FFF2"/>
<feature type="compositionally biased region" description="Polar residues" evidence="6">
    <location>
        <begin position="40"/>
        <end position="57"/>
    </location>
</feature>
<organism evidence="9 10">
    <name type="scientific">Alectoria fallacina</name>
    <dbReference type="NCBI Taxonomy" id="1903189"/>
    <lineage>
        <taxon>Eukaryota</taxon>
        <taxon>Fungi</taxon>
        <taxon>Dikarya</taxon>
        <taxon>Ascomycota</taxon>
        <taxon>Pezizomycotina</taxon>
        <taxon>Lecanoromycetes</taxon>
        <taxon>OSLEUM clade</taxon>
        <taxon>Lecanoromycetidae</taxon>
        <taxon>Lecanorales</taxon>
        <taxon>Lecanorineae</taxon>
        <taxon>Parmeliaceae</taxon>
        <taxon>Alectoria</taxon>
    </lineage>
</organism>
<accession>A0A8H3FFF2</accession>
<dbReference type="Gene3D" id="3.40.50.720">
    <property type="entry name" value="NAD(P)-binding Rossmann-like Domain"/>
    <property type="match status" value="1"/>
</dbReference>
<sequence length="430" mass="47684">MKETRRGFEAEVVRGLLQSSLTSVENDSANEEDLPDRTGTEAQEYSLQTGAKEQTGSVPRDLAWKSGDISAVSVPTSEESLPMAAASHQQGDKISPEEDTSEPGEPSTPETEINAWFAQAEQEADKAQHKEKGMQASGQIHIPDAQEEIIYHLIISVKAPQTVRAIQAVAHRLTQDSSILFLQNGMGMVDEVNERLFPDRKYRPTYMFGVVSHGLYSKGPFSVVHAGEGTIALGVLPRTSMGENIQVEALSQLSPSARYLMRTMTRTAVFVAVGFSPTDILQQQFDKLAVNCIINPLTAVLDCKNGALLYNFYFSRVVRLLLAEISLVIKSLPELKNVPNVNMRFDTLRLERMVFTIANTTAENYSSMVQDIRSGRLTEIDYINGYIVKRGEEMGIHCVMNYMLMHIVKGKNKYSSQEKADLLPFAGQRG</sequence>
<dbReference type="Pfam" id="PF08546">
    <property type="entry name" value="ApbA_C"/>
    <property type="match status" value="1"/>
</dbReference>
<evidence type="ECO:0000313" key="9">
    <source>
        <dbReference type="EMBL" id="CAF9923569.1"/>
    </source>
</evidence>
<dbReference type="GO" id="GO:0015940">
    <property type="term" value="P:pantothenate biosynthetic process"/>
    <property type="evidence" value="ECO:0007669"/>
    <property type="project" value="InterPro"/>
</dbReference>
<evidence type="ECO:0000256" key="5">
    <source>
        <dbReference type="ARBA" id="ARBA00032024"/>
    </source>
</evidence>
<evidence type="ECO:0000313" key="10">
    <source>
        <dbReference type="Proteomes" id="UP000664203"/>
    </source>
</evidence>